<accession>A0A1D3CVJ8</accession>
<evidence type="ECO:0000313" key="10">
    <source>
        <dbReference type="EMBL" id="OEH75223.1"/>
    </source>
</evidence>
<evidence type="ECO:0000256" key="4">
    <source>
        <dbReference type="ARBA" id="ARBA00022840"/>
    </source>
</evidence>
<dbReference type="Gene3D" id="3.30.70.380">
    <property type="entry name" value="Ferrodoxin-fold anticodon-binding domain"/>
    <property type="match status" value="1"/>
</dbReference>
<keyword evidence="3" id="KW-0378">Hydrolase</keyword>
<evidence type="ECO:0000259" key="9">
    <source>
        <dbReference type="PROSITE" id="PS50862"/>
    </source>
</evidence>
<evidence type="ECO:0000256" key="8">
    <source>
        <dbReference type="SAM" id="SignalP"/>
    </source>
</evidence>
<dbReference type="SUPFAM" id="SSF52768">
    <property type="entry name" value="Arginase/deacetylase"/>
    <property type="match status" value="1"/>
</dbReference>
<dbReference type="Gene3D" id="3.30.930.10">
    <property type="entry name" value="Bira Bifunctional Protein, Domain 2"/>
    <property type="match status" value="1"/>
</dbReference>
<dbReference type="InterPro" id="IPR006195">
    <property type="entry name" value="aa-tRNA-synth_II"/>
</dbReference>
<feature type="region of interest" description="Disordered" evidence="7">
    <location>
        <begin position="90"/>
        <end position="113"/>
    </location>
</feature>
<gene>
    <name evidence="10" type="ORF">cyc_08056</name>
</gene>
<reference evidence="10 11" key="1">
    <citation type="journal article" date="2016" name="BMC Genomics">
        <title>Comparative genomics reveals Cyclospora cayetanensis possesses coccidia-like metabolism and invasion components but unique surface antigens.</title>
        <authorList>
            <person name="Liu S."/>
            <person name="Wang L."/>
            <person name="Zheng H."/>
            <person name="Xu Z."/>
            <person name="Roellig D.M."/>
            <person name="Li N."/>
            <person name="Frace M.A."/>
            <person name="Tang K."/>
            <person name="Arrowood M.J."/>
            <person name="Moss D.M."/>
            <person name="Zhang L."/>
            <person name="Feng Y."/>
            <person name="Xiao L."/>
        </authorList>
    </citation>
    <scope>NUCLEOTIDE SEQUENCE [LARGE SCALE GENOMIC DNA]</scope>
    <source>
        <strain evidence="10 11">CHN_HEN01</strain>
    </source>
</reference>
<feature type="region of interest" description="Disordered" evidence="7">
    <location>
        <begin position="742"/>
        <end position="768"/>
    </location>
</feature>
<dbReference type="Pfam" id="PF00850">
    <property type="entry name" value="Hist_deacetyl"/>
    <property type="match status" value="1"/>
</dbReference>
<dbReference type="GO" id="GO:0043039">
    <property type="term" value="P:tRNA aminoacylation"/>
    <property type="evidence" value="ECO:0007669"/>
    <property type="project" value="InterPro"/>
</dbReference>
<name>A0A1D3CVJ8_9EIME</name>
<protein>
    <submittedName>
        <fullName evidence="10">Phenylalanyl-tRNA synthetase</fullName>
    </submittedName>
</protein>
<dbReference type="GO" id="GO:0006412">
    <property type="term" value="P:translation"/>
    <property type="evidence" value="ECO:0007669"/>
    <property type="project" value="UniProtKB-KW"/>
</dbReference>
<dbReference type="CDD" id="cd09993">
    <property type="entry name" value="HDAC_classIV"/>
    <property type="match status" value="1"/>
</dbReference>
<dbReference type="VEuPathDB" id="ToxoDB:cyc_08056"/>
<feature type="compositionally biased region" description="Gly residues" evidence="7">
    <location>
        <begin position="174"/>
        <end position="184"/>
    </location>
</feature>
<evidence type="ECO:0000256" key="1">
    <source>
        <dbReference type="ARBA" id="ARBA00022598"/>
    </source>
</evidence>
<dbReference type="InterPro" id="IPR023801">
    <property type="entry name" value="His_deacetylse_dom"/>
</dbReference>
<keyword evidence="11" id="KW-1185">Reference proteome</keyword>
<dbReference type="PANTHER" id="PTHR10625:SF19">
    <property type="entry name" value="HISTONE DEACETYLASE 12"/>
    <property type="match status" value="1"/>
</dbReference>
<dbReference type="GO" id="GO:0004812">
    <property type="term" value="F:aminoacyl-tRNA ligase activity"/>
    <property type="evidence" value="ECO:0007669"/>
    <property type="project" value="UniProtKB-KW"/>
</dbReference>
<dbReference type="InParanoid" id="A0A1D3CVJ8"/>
<dbReference type="InterPro" id="IPR036690">
    <property type="entry name" value="Fdx_antiC-bd_sf"/>
</dbReference>
<dbReference type="GO" id="GO:0005524">
    <property type="term" value="F:ATP binding"/>
    <property type="evidence" value="ECO:0007669"/>
    <property type="project" value="UniProtKB-KW"/>
</dbReference>
<evidence type="ECO:0000256" key="6">
    <source>
        <dbReference type="ARBA" id="ARBA00023146"/>
    </source>
</evidence>
<keyword evidence="4" id="KW-0067">ATP-binding</keyword>
<dbReference type="GO" id="GO:0004407">
    <property type="term" value="F:histone deacetylase activity"/>
    <property type="evidence" value="ECO:0007669"/>
    <property type="project" value="InterPro"/>
</dbReference>
<dbReference type="InterPro" id="IPR037138">
    <property type="entry name" value="His_deacetylse_dom_sf"/>
</dbReference>
<dbReference type="PRINTS" id="PR01270">
    <property type="entry name" value="HDASUPER"/>
</dbReference>
<proteinExistence type="predicted"/>
<evidence type="ECO:0000256" key="5">
    <source>
        <dbReference type="ARBA" id="ARBA00022917"/>
    </source>
</evidence>
<evidence type="ECO:0000313" key="11">
    <source>
        <dbReference type="Proteomes" id="UP000095192"/>
    </source>
</evidence>
<dbReference type="InterPro" id="IPR045864">
    <property type="entry name" value="aa-tRNA-synth_II/BPL/LPL"/>
</dbReference>
<evidence type="ECO:0000256" key="3">
    <source>
        <dbReference type="ARBA" id="ARBA00022801"/>
    </source>
</evidence>
<dbReference type="Proteomes" id="UP000095192">
    <property type="component" value="Unassembled WGS sequence"/>
</dbReference>
<feature type="chain" id="PRO_5008913929" evidence="8">
    <location>
        <begin position="30"/>
        <end position="1262"/>
    </location>
</feature>
<dbReference type="VEuPathDB" id="ToxoDB:LOC34623878"/>
<dbReference type="Pfam" id="PF01409">
    <property type="entry name" value="tRNA-synt_2d"/>
    <property type="match status" value="2"/>
</dbReference>
<dbReference type="PANTHER" id="PTHR10625">
    <property type="entry name" value="HISTONE DEACETYLASE HDAC1-RELATED"/>
    <property type="match status" value="1"/>
</dbReference>
<keyword evidence="1" id="KW-0436">Ligase</keyword>
<feature type="compositionally biased region" description="Low complexity" evidence="7">
    <location>
        <begin position="747"/>
        <end position="762"/>
    </location>
</feature>
<keyword evidence="8" id="KW-0732">Signal</keyword>
<keyword evidence="6" id="KW-0030">Aminoacyl-tRNA synthetase</keyword>
<comment type="caution">
    <text evidence="10">The sequence shown here is derived from an EMBL/GenBank/DDBJ whole genome shotgun (WGS) entry which is preliminary data.</text>
</comment>
<dbReference type="EMBL" id="JROU02001793">
    <property type="protein sequence ID" value="OEH75223.1"/>
    <property type="molecule type" value="Genomic_DNA"/>
</dbReference>
<dbReference type="GO" id="GO:0016787">
    <property type="term" value="F:hydrolase activity"/>
    <property type="evidence" value="ECO:0007669"/>
    <property type="project" value="UniProtKB-KW"/>
</dbReference>
<sequence>MEGPLAERHFRFALPVLLLLLSGVSAVRASPEAAAAFSSARSHVQGFGGPPGVGPYYRLAPRQPAAFIPARTAPSSRLLNAPRVPVHCSLRQPKDAFGGSEKGPPGTSQSDEDGRQWLEEQLKGALKGQDVCLLLPPGSWEAEALSRALGAAEAASSDGACSERCDPPPPSSSRGGGRSGEGPPGGAPEALSLEGPSRTGPPAEVTPVERAPSPQDPLLWVLRYPADSERGAALLHQYVFCEQQQRQYPARPPVLFLQPRKQPRRGALQALGGSEGILPGFLEASWSCFSRKRLGSLLTWGPAQVPPSFATSAKLQPQKLSLLLSNQRERHQGQARGKQQPRRLPVQFLLPTTLLRLWGQATLWCVHHSLCPRAWRLHGLYMGIRSLPRLGGGPLPVETREDFEKALGIPLSMPIRLKMLAEVANTCLGAALAVELGLCLCIGGGMHHAGRNRPGGFCLLNDVAAAAEAAVQQHRAKRVLIVDLDVHQGDGTAEIFRGRRDVQTLSVHCGANYPPVKQTGISLSFAQEGRKERLLELCAAVCLALYRSSVDVTLPEGCGDDEYLQALSKVLPFCLIAQRPHLVIYVGGVDPHAEDRLGLLRLSDEGLRRRDEYFFEAICKHNQTMNLLLQQQRQGAQEDFQTAAVCCVIGGGYAWRIEDAIRRHKIMFELVKPLTPKSRLLHKRALCQPIECSNLIGVCLAPPDTWLLQPDPSKGINTDTKEELGARRTYIATTLPLAKRYPARTGTSATTRSERNTNSSRSPQCASPRLHANPLLVAAAAPVSSASAASGHEALPSHLREYYQRNLHLKEESHPVAIAHRRVLEYLVGGPLKGPFRSHRGSEGGASGKEEFGSKNLEGYSQEVHTDTALKQQHQTELNDDPCCVRPDAVYTDLRGSPVALWHSLSPLLSPAVNFGLLNIPEDHPARSSKQTFYTTGVSSTGGPNEGRRLCLRTHTSAHIPACLQWALRQWGPPKRGFQGPPAKEALREGGLQGVGAPGGPLTLVISGEVYRRDAIDCWHFPVFHQMDVLRVLPPGADALQDLKQVVGELLGFLLPGRQYRLLKDFFPFTDPSIEAEVLGDDSRYLEILGGGILLPSIVSAAMPLPFRYKSVSAAQQVSQLPVVWALGLGLDRVCMCGCAIGDIRLLVESHPLLLQQFSDGILKKVRPFSRLQPVSKDLCLWIDKKDILVSSEGNQQWHWRHELALLSLVREMEGPLPPSSAAVTDRFFHQGRGSFSLTLRLTFEAPPTVSVRSLRLEFRGA</sequence>
<dbReference type="PROSITE" id="PS50862">
    <property type="entry name" value="AA_TRNA_LIGASE_II"/>
    <property type="match status" value="1"/>
</dbReference>
<evidence type="ECO:0000256" key="7">
    <source>
        <dbReference type="SAM" id="MobiDB-lite"/>
    </source>
</evidence>
<dbReference type="Gene3D" id="3.40.800.20">
    <property type="entry name" value="Histone deacetylase domain"/>
    <property type="match status" value="1"/>
</dbReference>
<evidence type="ECO:0000256" key="2">
    <source>
        <dbReference type="ARBA" id="ARBA00022741"/>
    </source>
</evidence>
<dbReference type="InterPro" id="IPR023696">
    <property type="entry name" value="Ureohydrolase_dom_sf"/>
</dbReference>
<feature type="region of interest" description="Disordered" evidence="7">
    <location>
        <begin position="834"/>
        <end position="853"/>
    </location>
</feature>
<organism evidence="10 11">
    <name type="scientific">Cyclospora cayetanensis</name>
    <dbReference type="NCBI Taxonomy" id="88456"/>
    <lineage>
        <taxon>Eukaryota</taxon>
        <taxon>Sar</taxon>
        <taxon>Alveolata</taxon>
        <taxon>Apicomplexa</taxon>
        <taxon>Conoidasida</taxon>
        <taxon>Coccidia</taxon>
        <taxon>Eucoccidiorida</taxon>
        <taxon>Eimeriorina</taxon>
        <taxon>Eimeriidae</taxon>
        <taxon>Cyclospora</taxon>
    </lineage>
</organism>
<dbReference type="InterPro" id="IPR000286">
    <property type="entry name" value="HDACs"/>
</dbReference>
<dbReference type="VEuPathDB" id="ToxoDB:LOC34620014"/>
<feature type="signal peptide" evidence="8">
    <location>
        <begin position="1"/>
        <end position="29"/>
    </location>
</feature>
<dbReference type="GO" id="GO:0040029">
    <property type="term" value="P:epigenetic regulation of gene expression"/>
    <property type="evidence" value="ECO:0007669"/>
    <property type="project" value="TreeGrafter"/>
</dbReference>
<feature type="domain" description="Aminoacyl-transfer RNA synthetases class-II family profile" evidence="9">
    <location>
        <begin position="906"/>
        <end position="1168"/>
    </location>
</feature>
<keyword evidence="2" id="KW-0547">Nucleotide-binding</keyword>
<dbReference type="AlphaFoldDB" id="A0A1D3CVJ8"/>
<feature type="region of interest" description="Disordered" evidence="7">
    <location>
        <begin position="155"/>
        <end position="212"/>
    </location>
</feature>
<dbReference type="InterPro" id="IPR002319">
    <property type="entry name" value="Phenylalanyl-tRNA_Synthase"/>
</dbReference>
<dbReference type="SUPFAM" id="SSF55681">
    <property type="entry name" value="Class II aaRS and biotin synthetases"/>
    <property type="match status" value="1"/>
</dbReference>
<dbReference type="InterPro" id="IPR044150">
    <property type="entry name" value="HDAC_classIV"/>
</dbReference>
<dbReference type="GO" id="GO:0000049">
    <property type="term" value="F:tRNA binding"/>
    <property type="evidence" value="ECO:0007669"/>
    <property type="project" value="InterPro"/>
</dbReference>
<keyword evidence="5" id="KW-0648">Protein biosynthesis</keyword>